<sequence length="95" mass="10946">MKKETTRIDHADIVKHRASVDMKFANSIFDKLASEIQQTIDIFKNNEISDEDIERICPAFLMICQAKRDLEKMSIGDKIKFTVTITPKETVEDNV</sequence>
<reference evidence="1" key="1">
    <citation type="submission" date="2019-03" db="EMBL/GenBank/DDBJ databases">
        <title>Single cell metagenomics reveals metabolic interactions within the superorganism composed of flagellate Streblomastix strix and complex community of Bacteroidetes bacteria on its surface.</title>
        <authorList>
            <person name="Treitli S.C."/>
            <person name="Kolisko M."/>
            <person name="Husnik F."/>
            <person name="Keeling P."/>
            <person name="Hampl V."/>
        </authorList>
    </citation>
    <scope>NUCLEOTIDE SEQUENCE</scope>
    <source>
        <strain evidence="1">STM</strain>
    </source>
</reference>
<protein>
    <submittedName>
        <fullName evidence="1">Uncharacterized protein</fullName>
    </submittedName>
</protein>
<name>A0A5J4R9D2_9ZZZZ</name>
<gene>
    <name evidence="1" type="ORF">EZS27_021538</name>
</gene>
<proteinExistence type="predicted"/>
<dbReference type="AlphaFoldDB" id="A0A5J4R9D2"/>
<organism evidence="1">
    <name type="scientific">termite gut metagenome</name>
    <dbReference type="NCBI Taxonomy" id="433724"/>
    <lineage>
        <taxon>unclassified sequences</taxon>
        <taxon>metagenomes</taxon>
        <taxon>organismal metagenomes</taxon>
    </lineage>
</organism>
<evidence type="ECO:0000313" key="1">
    <source>
        <dbReference type="EMBL" id="KAA6329690.1"/>
    </source>
</evidence>
<comment type="caution">
    <text evidence="1">The sequence shown here is derived from an EMBL/GenBank/DDBJ whole genome shotgun (WGS) entry which is preliminary data.</text>
</comment>
<accession>A0A5J4R9D2</accession>
<dbReference type="EMBL" id="SNRY01001610">
    <property type="protein sequence ID" value="KAA6329690.1"/>
    <property type="molecule type" value="Genomic_DNA"/>
</dbReference>